<evidence type="ECO:0008006" key="4">
    <source>
        <dbReference type="Google" id="ProtNLM"/>
    </source>
</evidence>
<keyword evidence="1" id="KW-0472">Membrane</keyword>
<evidence type="ECO:0000313" key="3">
    <source>
        <dbReference type="Proteomes" id="UP000295611"/>
    </source>
</evidence>
<evidence type="ECO:0000256" key="1">
    <source>
        <dbReference type="SAM" id="Phobius"/>
    </source>
</evidence>
<dbReference type="Proteomes" id="UP000295611">
    <property type="component" value="Unassembled WGS sequence"/>
</dbReference>
<keyword evidence="3" id="KW-1185">Reference proteome</keyword>
<dbReference type="AlphaFoldDB" id="A0A4R7B113"/>
<reference evidence="2 3" key="1">
    <citation type="submission" date="2019-03" db="EMBL/GenBank/DDBJ databases">
        <title>Genomic Encyclopedia of Type Strains, Phase III (KMG-III): the genomes of soil and plant-associated and newly described type strains.</title>
        <authorList>
            <person name="Whitman W."/>
        </authorList>
    </citation>
    <scope>NUCLEOTIDE SEQUENCE [LARGE SCALE GENOMIC DNA]</scope>
    <source>
        <strain evidence="2 3">CECT 8976</strain>
    </source>
</reference>
<keyword evidence="1" id="KW-0812">Transmembrane</keyword>
<proteinExistence type="predicted"/>
<accession>A0A4R7B113</accession>
<dbReference type="OrthoDB" id="8591113at2"/>
<feature type="transmembrane region" description="Helical" evidence="1">
    <location>
        <begin position="21"/>
        <end position="39"/>
    </location>
</feature>
<evidence type="ECO:0000313" key="2">
    <source>
        <dbReference type="EMBL" id="TDR73013.1"/>
    </source>
</evidence>
<dbReference type="Pfam" id="PF07254">
    <property type="entry name" value="Cpta_toxin"/>
    <property type="match status" value="1"/>
</dbReference>
<keyword evidence="1" id="KW-1133">Transmembrane helix</keyword>
<organism evidence="2 3">
    <name type="scientific">Paludibacterium purpuratum</name>
    <dbReference type="NCBI Taxonomy" id="1144873"/>
    <lineage>
        <taxon>Bacteria</taxon>
        <taxon>Pseudomonadati</taxon>
        <taxon>Pseudomonadota</taxon>
        <taxon>Betaproteobacteria</taxon>
        <taxon>Neisseriales</taxon>
        <taxon>Chromobacteriaceae</taxon>
        <taxon>Paludibacterium</taxon>
    </lineage>
</organism>
<dbReference type="EMBL" id="SNZP01000015">
    <property type="protein sequence ID" value="TDR73013.1"/>
    <property type="molecule type" value="Genomic_DNA"/>
</dbReference>
<gene>
    <name evidence="2" type="ORF">DFP86_11545</name>
</gene>
<dbReference type="InterPro" id="IPR009883">
    <property type="entry name" value="YgfX"/>
</dbReference>
<sequence length="145" mass="16504">MTGRRVALESAADFTVPLRRSRWWLAVIAGCSLAFWVCWPDAAPLWWLIPLPGLLWCLWREAGDLEALEVRGGERLAVRQGGEWTDVELCDSSVALPGLIVLHYRQAGRRRHCVLLADSASSDALRRLRMFIRWRVHAPVFQGSR</sequence>
<protein>
    <recommendedName>
        <fullName evidence="4">Toxin CptA</fullName>
    </recommendedName>
</protein>
<comment type="caution">
    <text evidence="2">The sequence shown here is derived from an EMBL/GenBank/DDBJ whole genome shotgun (WGS) entry which is preliminary data.</text>
</comment>
<dbReference type="RefSeq" id="WP_133683247.1">
    <property type="nucleotide sequence ID" value="NZ_SNZP01000015.1"/>
</dbReference>
<name>A0A4R7B113_9NEIS</name>